<organism evidence="10 11">
    <name type="scientific">Micromonospora inaquosa</name>
    <dbReference type="NCBI Taxonomy" id="2203716"/>
    <lineage>
        <taxon>Bacteria</taxon>
        <taxon>Bacillati</taxon>
        <taxon>Actinomycetota</taxon>
        <taxon>Actinomycetes</taxon>
        <taxon>Micromonosporales</taxon>
        <taxon>Micromonosporaceae</taxon>
        <taxon>Micromonospora</taxon>
    </lineage>
</organism>
<keyword evidence="4" id="KW-0521">NADP</keyword>
<sequence>MQNEDPPVVIDTSGADIHGENAQIRERGPVAQVELPNGVRAWSITGYEAGRQALGDPRMSKDGHQHWTAFVDGEVDPSFPLIDWALMENMNTTYGHAHSKMRGLVARRFTPRRIEAMRPTIDAAVAGLLAGLSTSQTGSIVDLKARYAYPLAAHVIFDVLGIADAARGTILGDGEAQVDTTKTGEEIAASVEQGLMEMADLVEAKRGNPADDLMSDLIAAQEKDGSGLRDAEIVGTLSFLLGTGTETVTNLVINSILALLTHPDQLELIRSGNASWQDAIEETLRVEAPVAHLPFRFPTEDVQLGDVTIGAGEPVLMNFAAIGRDPAIHGASAGSYDITRPRKDHLSFGHGGYSCIGKALGRLEAEIAVPALFAHFPDLALAVPASEIKPQSTFIMNGRDELPVLLSAPAAESA</sequence>
<dbReference type="PANTHER" id="PTHR46696:SF1">
    <property type="entry name" value="CYTOCHROME P450 YJIB-RELATED"/>
    <property type="match status" value="1"/>
</dbReference>
<evidence type="ECO:0000313" key="11">
    <source>
        <dbReference type="Proteomes" id="UP000282312"/>
    </source>
</evidence>
<evidence type="ECO:0000256" key="4">
    <source>
        <dbReference type="ARBA" id="ARBA00022857"/>
    </source>
</evidence>
<evidence type="ECO:0000256" key="7">
    <source>
        <dbReference type="ARBA" id="ARBA00023033"/>
    </source>
</evidence>
<dbReference type="FunFam" id="1.10.630.10:FF:000018">
    <property type="entry name" value="Cytochrome P450 monooxygenase"/>
    <property type="match status" value="1"/>
</dbReference>
<dbReference type="InterPro" id="IPR001128">
    <property type="entry name" value="Cyt_P450"/>
</dbReference>
<dbReference type="InterPro" id="IPR002397">
    <property type="entry name" value="Cyt_P450_B"/>
</dbReference>
<dbReference type="GO" id="GO:0016705">
    <property type="term" value="F:oxidoreductase activity, acting on paired donors, with incorporation or reduction of molecular oxygen"/>
    <property type="evidence" value="ECO:0007669"/>
    <property type="project" value="InterPro"/>
</dbReference>
<protein>
    <submittedName>
        <fullName evidence="10">Cytochrome P450</fullName>
    </submittedName>
</protein>
<dbReference type="Proteomes" id="UP000282312">
    <property type="component" value="Unassembled WGS sequence"/>
</dbReference>
<dbReference type="CDD" id="cd11029">
    <property type="entry name" value="CYP107-like"/>
    <property type="match status" value="1"/>
</dbReference>
<dbReference type="GO" id="GO:0004497">
    <property type="term" value="F:monooxygenase activity"/>
    <property type="evidence" value="ECO:0007669"/>
    <property type="project" value="UniProtKB-KW"/>
</dbReference>
<evidence type="ECO:0000256" key="6">
    <source>
        <dbReference type="ARBA" id="ARBA00023004"/>
    </source>
</evidence>
<evidence type="ECO:0000313" key="10">
    <source>
        <dbReference type="EMBL" id="RQX01405.1"/>
    </source>
</evidence>
<evidence type="ECO:0000256" key="9">
    <source>
        <dbReference type="ARBA" id="ARBA00060683"/>
    </source>
</evidence>
<name>A0A3N9WKB5_9ACTN</name>
<evidence type="ECO:0000256" key="2">
    <source>
        <dbReference type="ARBA" id="ARBA00022617"/>
    </source>
</evidence>
<reference evidence="10 11" key="1">
    <citation type="submission" date="2018-05" db="EMBL/GenBank/DDBJ databases">
        <title>Micromonospora from Atacama Desert.</title>
        <authorList>
            <person name="Carro L."/>
            <person name="Goodfellow M."/>
            <person name="Klenk H.-P."/>
        </authorList>
    </citation>
    <scope>NUCLEOTIDE SEQUENCE [LARGE SCALE GENOMIC DNA]</scope>
    <source>
        <strain evidence="10 11">LB39</strain>
    </source>
</reference>
<keyword evidence="11" id="KW-1185">Reference proteome</keyword>
<dbReference type="GO" id="GO:0020037">
    <property type="term" value="F:heme binding"/>
    <property type="evidence" value="ECO:0007669"/>
    <property type="project" value="InterPro"/>
</dbReference>
<keyword evidence="2" id="KW-0349">Heme</keyword>
<dbReference type="Pfam" id="PF00067">
    <property type="entry name" value="p450"/>
    <property type="match status" value="1"/>
</dbReference>
<dbReference type="AlphaFoldDB" id="A0A3N9WKB5"/>
<evidence type="ECO:0000256" key="8">
    <source>
        <dbReference type="ARBA" id="ARBA00023194"/>
    </source>
</evidence>
<keyword evidence="8" id="KW-0045">Antibiotic biosynthesis</keyword>
<keyword evidence="3" id="KW-0479">Metal-binding</keyword>
<keyword evidence="7" id="KW-0503">Monooxygenase</keyword>
<evidence type="ECO:0000256" key="3">
    <source>
        <dbReference type="ARBA" id="ARBA00022723"/>
    </source>
</evidence>
<keyword evidence="6" id="KW-0408">Iron</keyword>
<dbReference type="SUPFAM" id="SSF48264">
    <property type="entry name" value="Cytochrome P450"/>
    <property type="match status" value="1"/>
</dbReference>
<proteinExistence type="inferred from homology"/>
<gene>
    <name evidence="10" type="ORF">DLJ59_18450</name>
</gene>
<dbReference type="PANTHER" id="PTHR46696">
    <property type="entry name" value="P450, PUTATIVE (EUROFUNG)-RELATED"/>
    <property type="match status" value="1"/>
</dbReference>
<accession>A0A3N9WKB5</accession>
<comment type="caution">
    <text evidence="10">The sequence shown here is derived from an EMBL/GenBank/DDBJ whole genome shotgun (WGS) entry which is preliminary data.</text>
</comment>
<keyword evidence="5" id="KW-0560">Oxidoreductase</keyword>
<dbReference type="InterPro" id="IPR036396">
    <property type="entry name" value="Cyt_P450_sf"/>
</dbReference>
<evidence type="ECO:0000256" key="5">
    <source>
        <dbReference type="ARBA" id="ARBA00023002"/>
    </source>
</evidence>
<dbReference type="GO" id="GO:0017000">
    <property type="term" value="P:antibiotic biosynthetic process"/>
    <property type="evidence" value="ECO:0007669"/>
    <property type="project" value="UniProtKB-KW"/>
</dbReference>
<comment type="similarity">
    <text evidence="1">Belongs to the cytochrome P450 family.</text>
</comment>
<evidence type="ECO:0000256" key="1">
    <source>
        <dbReference type="ARBA" id="ARBA00010617"/>
    </source>
</evidence>
<comment type="pathway">
    <text evidence="9">Antibiotic biosynthesis; mycinamicin biosynthesis.</text>
</comment>
<dbReference type="Gene3D" id="1.10.630.10">
    <property type="entry name" value="Cytochrome P450"/>
    <property type="match status" value="1"/>
</dbReference>
<dbReference type="RefSeq" id="WP_124773877.1">
    <property type="nucleotide sequence ID" value="NZ_QGSZ01000224.1"/>
</dbReference>
<dbReference type="GO" id="GO:0005506">
    <property type="term" value="F:iron ion binding"/>
    <property type="evidence" value="ECO:0007669"/>
    <property type="project" value="InterPro"/>
</dbReference>
<dbReference type="EMBL" id="QGSZ01000224">
    <property type="protein sequence ID" value="RQX01405.1"/>
    <property type="molecule type" value="Genomic_DNA"/>
</dbReference>
<dbReference type="PRINTS" id="PR00359">
    <property type="entry name" value="BP450"/>
</dbReference>
<dbReference type="OrthoDB" id="4156795at2"/>